<name>A0ABX2D277_9CYAN</name>
<accession>A0ABX2D277</accession>
<reference evidence="1 2" key="1">
    <citation type="journal article" date="2020" name="Sci. Rep.">
        <title>A novel cyanobacterial geosmin producer, revising GeoA distribution and dispersion patterns in Bacteria.</title>
        <authorList>
            <person name="Churro C."/>
            <person name="Semedo-Aguiar A.P."/>
            <person name="Silva A.D."/>
            <person name="Pereira-Leal J.B."/>
            <person name="Leite R.B."/>
        </authorList>
    </citation>
    <scope>NUCLEOTIDE SEQUENCE [LARGE SCALE GENOMIC DNA]</scope>
    <source>
        <strain evidence="1 2">IPMA8</strain>
    </source>
</reference>
<dbReference type="Proteomes" id="UP000702425">
    <property type="component" value="Unassembled WGS sequence"/>
</dbReference>
<keyword evidence="2" id="KW-1185">Reference proteome</keyword>
<dbReference type="RefSeq" id="WP_216670648.1">
    <property type="nucleotide sequence ID" value="NZ_SRRZ01000096.1"/>
</dbReference>
<dbReference type="EMBL" id="SRRZ01000096">
    <property type="protein sequence ID" value="NQE36747.1"/>
    <property type="molecule type" value="Genomic_DNA"/>
</dbReference>
<gene>
    <name evidence="1" type="ORF">E5S67_04512</name>
</gene>
<evidence type="ECO:0000313" key="2">
    <source>
        <dbReference type="Proteomes" id="UP000702425"/>
    </source>
</evidence>
<organism evidence="1 2">
    <name type="scientific">Microcoleus asticus IPMA8</name>
    <dbReference type="NCBI Taxonomy" id="2563858"/>
    <lineage>
        <taxon>Bacteria</taxon>
        <taxon>Bacillati</taxon>
        <taxon>Cyanobacteriota</taxon>
        <taxon>Cyanophyceae</taxon>
        <taxon>Oscillatoriophycideae</taxon>
        <taxon>Oscillatoriales</taxon>
        <taxon>Microcoleaceae</taxon>
        <taxon>Microcoleus</taxon>
        <taxon>Microcoleus asticus</taxon>
    </lineage>
</organism>
<proteinExistence type="predicted"/>
<evidence type="ECO:0000313" key="1">
    <source>
        <dbReference type="EMBL" id="NQE36747.1"/>
    </source>
</evidence>
<comment type="caution">
    <text evidence="1">The sequence shown here is derived from an EMBL/GenBank/DDBJ whole genome shotgun (WGS) entry which is preliminary data.</text>
</comment>
<sequence>MLSELIVSIQNLFREAETNNLSEVQFAVKIWMGTMHGVIPEKTLVSILFEKAAQVTPEESYRMIYDLAFDSLLGKEEAIRSAFQLIITGLEIINQESIMRKVRDSN</sequence>
<protein>
    <submittedName>
        <fullName evidence="1">Uncharacterized protein</fullName>
    </submittedName>
</protein>